<evidence type="ECO:0000256" key="1">
    <source>
        <dbReference type="ARBA" id="ARBA00022553"/>
    </source>
</evidence>
<sequence>MAVFAGEERVVYSRSQMVFAGTKALEDALKIFMPKCSDFHNSEIELWDFLCSMREEGFTPVILRSKDVYGYSSCRSTVPEAKPTAEVKPSAERAPRSRRGRQRNAGEPVTKKRKSCLTKTSPSQVVSRVLRGSLSSKTTASRPFAFPTIKVEDSSSDESVSKARQRAQKILKVNLSPVIRLRPVRVP</sequence>
<dbReference type="OrthoDB" id="9939459at2759"/>
<protein>
    <recommendedName>
        <fullName evidence="5">Coiled-coil domain-containing protein 71L</fullName>
    </recommendedName>
</protein>
<organism evidence="3 4">
    <name type="scientific">Chiloscyllium punctatum</name>
    <name type="common">Brownbanded bambooshark</name>
    <name type="synonym">Hemiscyllium punctatum</name>
    <dbReference type="NCBI Taxonomy" id="137246"/>
    <lineage>
        <taxon>Eukaryota</taxon>
        <taxon>Metazoa</taxon>
        <taxon>Chordata</taxon>
        <taxon>Craniata</taxon>
        <taxon>Vertebrata</taxon>
        <taxon>Chondrichthyes</taxon>
        <taxon>Elasmobranchii</taxon>
        <taxon>Galeomorphii</taxon>
        <taxon>Galeoidea</taxon>
        <taxon>Orectolobiformes</taxon>
        <taxon>Hemiscylliidae</taxon>
        <taxon>Chiloscyllium</taxon>
    </lineage>
</organism>
<dbReference type="Pfam" id="PF15374">
    <property type="entry name" value="CCDC71L"/>
    <property type="match status" value="1"/>
</dbReference>
<feature type="region of interest" description="Disordered" evidence="2">
    <location>
        <begin position="80"/>
        <end position="123"/>
    </location>
</feature>
<evidence type="ECO:0000256" key="2">
    <source>
        <dbReference type="SAM" id="MobiDB-lite"/>
    </source>
</evidence>
<evidence type="ECO:0008006" key="5">
    <source>
        <dbReference type="Google" id="ProtNLM"/>
    </source>
</evidence>
<comment type="caution">
    <text evidence="3">The sequence shown here is derived from an EMBL/GenBank/DDBJ whole genome shotgun (WGS) entry which is preliminary data.</text>
</comment>
<accession>A0A401SQL1</accession>
<dbReference type="Proteomes" id="UP000287033">
    <property type="component" value="Unassembled WGS sequence"/>
</dbReference>
<keyword evidence="1" id="KW-0597">Phosphoprotein</keyword>
<keyword evidence="4" id="KW-1185">Reference proteome</keyword>
<dbReference type="PANTHER" id="PTHR14484:SF1">
    <property type="entry name" value="COILED-COIL DOMAIN-CONTAINING PROTEIN 71L"/>
    <property type="match status" value="1"/>
</dbReference>
<evidence type="ECO:0000313" key="3">
    <source>
        <dbReference type="EMBL" id="GCC32643.1"/>
    </source>
</evidence>
<reference evidence="3 4" key="1">
    <citation type="journal article" date="2018" name="Nat. Ecol. Evol.">
        <title>Shark genomes provide insights into elasmobranch evolution and the origin of vertebrates.</title>
        <authorList>
            <person name="Hara Y"/>
            <person name="Yamaguchi K"/>
            <person name="Onimaru K"/>
            <person name="Kadota M"/>
            <person name="Koyanagi M"/>
            <person name="Keeley SD"/>
            <person name="Tatsumi K"/>
            <person name="Tanaka K"/>
            <person name="Motone F"/>
            <person name="Kageyama Y"/>
            <person name="Nozu R"/>
            <person name="Adachi N"/>
            <person name="Nishimura O"/>
            <person name="Nakagawa R"/>
            <person name="Tanegashima C"/>
            <person name="Kiyatake I"/>
            <person name="Matsumoto R"/>
            <person name="Murakumo K"/>
            <person name="Nishida K"/>
            <person name="Terakita A"/>
            <person name="Kuratani S"/>
            <person name="Sato K"/>
            <person name="Hyodo S Kuraku.S."/>
        </authorList>
    </citation>
    <scope>NUCLEOTIDE SEQUENCE [LARGE SCALE GENOMIC DNA]</scope>
</reference>
<dbReference type="PANTHER" id="PTHR14484">
    <property type="entry name" value="COILED-COIL DOMAIN-CONTAINING PROTEIN 71"/>
    <property type="match status" value="1"/>
</dbReference>
<evidence type="ECO:0000313" key="4">
    <source>
        <dbReference type="Proteomes" id="UP000287033"/>
    </source>
</evidence>
<dbReference type="InterPro" id="IPR026695">
    <property type="entry name" value="Ccdc71/71L"/>
</dbReference>
<feature type="compositionally biased region" description="Basic and acidic residues" evidence="2">
    <location>
        <begin position="83"/>
        <end position="95"/>
    </location>
</feature>
<dbReference type="OMA" id="WKAATPK"/>
<dbReference type="AlphaFoldDB" id="A0A401SQL1"/>
<proteinExistence type="predicted"/>
<name>A0A401SQL1_CHIPU</name>
<gene>
    <name evidence="3" type="ORF">chiPu_0011106</name>
</gene>
<dbReference type="EMBL" id="BEZZ01000450">
    <property type="protein sequence ID" value="GCC32643.1"/>
    <property type="molecule type" value="Genomic_DNA"/>
</dbReference>